<feature type="region of interest" description="Disordered" evidence="2">
    <location>
        <begin position="346"/>
        <end position="367"/>
    </location>
</feature>
<comment type="caution">
    <text evidence="5">The sequence shown here is derived from an EMBL/GenBank/DDBJ whole genome shotgun (WGS) entry which is preliminary data.</text>
</comment>
<dbReference type="Pfam" id="PF13920">
    <property type="entry name" value="zf-C3HC4_3"/>
    <property type="match status" value="1"/>
</dbReference>
<feature type="domain" description="RING-type" evidence="4">
    <location>
        <begin position="687"/>
        <end position="727"/>
    </location>
</feature>
<name>A0ABQ8F9B6_9FUNG</name>
<dbReference type="InterPro" id="IPR001841">
    <property type="entry name" value="Znf_RING"/>
</dbReference>
<dbReference type="InterPro" id="IPR013083">
    <property type="entry name" value="Znf_RING/FYVE/PHD"/>
</dbReference>
<dbReference type="SUPFAM" id="SSF57850">
    <property type="entry name" value="RING/U-box"/>
    <property type="match status" value="1"/>
</dbReference>
<dbReference type="Gene3D" id="3.30.40.10">
    <property type="entry name" value="Zinc/RING finger domain, C3HC4 (zinc finger)"/>
    <property type="match status" value="1"/>
</dbReference>
<feature type="region of interest" description="Disordered" evidence="2">
    <location>
        <begin position="438"/>
        <end position="484"/>
    </location>
</feature>
<keyword evidence="3" id="KW-0812">Transmembrane</keyword>
<keyword evidence="3" id="KW-1133">Transmembrane helix</keyword>
<feature type="region of interest" description="Disordered" evidence="2">
    <location>
        <begin position="530"/>
        <end position="595"/>
    </location>
</feature>
<keyword evidence="6" id="KW-1185">Reference proteome</keyword>
<protein>
    <recommendedName>
        <fullName evidence="4">RING-type domain-containing protein</fullName>
    </recommendedName>
</protein>
<dbReference type="PANTHER" id="PTHR22696">
    <property type="entry name" value="E3 UBIQUITIN-PROTEIN LIGASE RNF26"/>
    <property type="match status" value="1"/>
</dbReference>
<sequence>MADYYLQMRTISESVQQPTLLRILVSVPSAQFVEALTANTSYFHTWQFGSAMVLAATFLAVRLLRSVVLVRPWPHWAMVAARAVLLVWILGLGVNIILNVGSLVNSGGGLWTVLSTRLRPDAPAIEEAMPSTALGTSTLTSSSLSHPYSSYSTKSFAGASASASAAAAPSPTSDLDLDDSPVWARTLADSFFLDIIVYEAIVRCYILLYPRLDGQAPRYHHGSLDGDFLWAAVLYMHYAVDLLPLMLLKWLQMASLLSHLAANMAVDNPRWELILAAAPRAVHWVRLLHLVWSIVLGHGAPWLLWVPNLMVLGAAVLFNFGVGAGMALSTRAAEVELHALAQSSNGLSNLNRDEHSRVHHGEPHASGSRYGVFGSAGARAMQQPSFVKATSPTMSISQHNDLTLQSARADALYQQFLDFDSPLEGIDSEDYEDQLWESDRMGEECPSCDGLSNSSRGESGDGRDSDNGGDGDEMQTDTSSNDISTNEINELLSDAYAGSNPTEVCDAMDESYLCPGRVFTRQMRYAVLHNQPNERRRGRGDAAASLSHRALGVRRRSSSGETHTVSYRTLWSRDSSSSRDDSDMGLRRAGSTPPSVLHTFSSPFFPSKSQIASSSSSSSASIVPSPTTAGARQIMSGAASAMRGVAARADRFHRVLASHAPVARMVDRIILSRQRENQRRNDIGLKCVVCTTRIRDIILQPCNHLCICEDCKTTMGQQNIGRCPVCSKEVAGTVKIFWS</sequence>
<feature type="transmembrane region" description="Helical" evidence="3">
    <location>
        <begin position="76"/>
        <end position="98"/>
    </location>
</feature>
<organism evidence="5 6">
    <name type="scientific">Batrachochytrium salamandrivorans</name>
    <dbReference type="NCBI Taxonomy" id="1357716"/>
    <lineage>
        <taxon>Eukaryota</taxon>
        <taxon>Fungi</taxon>
        <taxon>Fungi incertae sedis</taxon>
        <taxon>Chytridiomycota</taxon>
        <taxon>Chytridiomycota incertae sedis</taxon>
        <taxon>Chytridiomycetes</taxon>
        <taxon>Rhizophydiales</taxon>
        <taxon>Rhizophydiales incertae sedis</taxon>
        <taxon>Batrachochytrium</taxon>
    </lineage>
</organism>
<keyword evidence="3" id="KW-0472">Membrane</keyword>
<feature type="compositionally biased region" description="Basic and acidic residues" evidence="2">
    <location>
        <begin position="351"/>
        <end position="363"/>
    </location>
</feature>
<dbReference type="PANTHER" id="PTHR22696:SF1">
    <property type="entry name" value="E3 UBIQUITIN-PROTEIN LIGASE RNF26"/>
    <property type="match status" value="1"/>
</dbReference>
<keyword evidence="1" id="KW-0862">Zinc</keyword>
<feature type="compositionally biased region" description="Polar residues" evidence="2">
    <location>
        <begin position="559"/>
        <end position="569"/>
    </location>
</feature>
<feature type="transmembrane region" description="Helical" evidence="3">
    <location>
        <begin position="46"/>
        <end position="64"/>
    </location>
</feature>
<evidence type="ECO:0000313" key="5">
    <source>
        <dbReference type="EMBL" id="KAH6593862.1"/>
    </source>
</evidence>
<evidence type="ECO:0000256" key="3">
    <source>
        <dbReference type="SAM" id="Phobius"/>
    </source>
</evidence>
<dbReference type="Proteomes" id="UP001648503">
    <property type="component" value="Unassembled WGS sequence"/>
</dbReference>
<evidence type="ECO:0000313" key="6">
    <source>
        <dbReference type="Proteomes" id="UP001648503"/>
    </source>
</evidence>
<accession>A0ABQ8F9B6</accession>
<proteinExistence type="predicted"/>
<evidence type="ECO:0000259" key="4">
    <source>
        <dbReference type="PROSITE" id="PS50089"/>
    </source>
</evidence>
<evidence type="ECO:0000256" key="1">
    <source>
        <dbReference type="PROSITE-ProRule" id="PRU00175"/>
    </source>
</evidence>
<dbReference type="EMBL" id="JAFCIX010000344">
    <property type="protein sequence ID" value="KAH6593862.1"/>
    <property type="molecule type" value="Genomic_DNA"/>
</dbReference>
<reference evidence="5 6" key="1">
    <citation type="submission" date="2021-02" db="EMBL/GenBank/DDBJ databases">
        <title>Variation within the Batrachochytrium salamandrivorans European outbreak.</title>
        <authorList>
            <person name="Kelly M."/>
            <person name="Pasmans F."/>
            <person name="Shea T.P."/>
            <person name="Munoz J.F."/>
            <person name="Carranza S."/>
            <person name="Cuomo C.A."/>
            <person name="Martel A."/>
        </authorList>
    </citation>
    <scope>NUCLEOTIDE SEQUENCE [LARGE SCALE GENOMIC DNA]</scope>
    <source>
        <strain evidence="5 6">AMFP18/2</strain>
    </source>
</reference>
<gene>
    <name evidence="5" type="ORF">BASA50_007088</name>
</gene>
<feature type="compositionally biased region" description="Basic and acidic residues" evidence="2">
    <location>
        <begin position="576"/>
        <end position="586"/>
    </location>
</feature>
<dbReference type="PROSITE" id="PS50089">
    <property type="entry name" value="ZF_RING_2"/>
    <property type="match status" value="1"/>
</dbReference>
<keyword evidence="1" id="KW-0863">Zinc-finger</keyword>
<evidence type="ECO:0000256" key="2">
    <source>
        <dbReference type="SAM" id="MobiDB-lite"/>
    </source>
</evidence>
<keyword evidence="1" id="KW-0479">Metal-binding</keyword>